<dbReference type="GO" id="GO:0005886">
    <property type="term" value="C:plasma membrane"/>
    <property type="evidence" value="ECO:0007669"/>
    <property type="project" value="UniProtKB-SubCell"/>
</dbReference>
<comment type="caution">
    <text evidence="15">The sequence shown here is derived from an EMBL/GenBank/DDBJ whole genome shotgun (WGS) entry which is preliminary data.</text>
</comment>
<dbReference type="InterPro" id="IPR000929">
    <property type="entry name" value="Dopamine_rcpt"/>
</dbReference>
<feature type="domain" description="G-protein coupled receptors family 1 profile" evidence="14">
    <location>
        <begin position="61"/>
        <end position="445"/>
    </location>
</feature>
<dbReference type="EMBL" id="JAWNGG020000116">
    <property type="protein sequence ID" value="KAK9301149.1"/>
    <property type="molecule type" value="Genomic_DNA"/>
</dbReference>
<evidence type="ECO:0000313" key="16">
    <source>
        <dbReference type="Proteomes" id="UP001432146"/>
    </source>
</evidence>
<dbReference type="CDD" id="cd15329">
    <property type="entry name" value="7tmA_5-HT7"/>
    <property type="match status" value="1"/>
</dbReference>
<evidence type="ECO:0000256" key="12">
    <source>
        <dbReference type="SAM" id="MobiDB-lite"/>
    </source>
</evidence>
<evidence type="ECO:0000256" key="4">
    <source>
        <dbReference type="ARBA" id="ARBA00022692"/>
    </source>
</evidence>
<evidence type="ECO:0000313" key="15">
    <source>
        <dbReference type="EMBL" id="KAK9301149.1"/>
    </source>
</evidence>
<feature type="transmembrane region" description="Helical" evidence="13">
    <location>
        <begin position="161"/>
        <end position="183"/>
    </location>
</feature>
<evidence type="ECO:0000256" key="1">
    <source>
        <dbReference type="ARBA" id="ARBA00004651"/>
    </source>
</evidence>
<accession>A0AAW0ZU01</accession>
<evidence type="ECO:0000256" key="11">
    <source>
        <dbReference type="RuleBase" id="RU000688"/>
    </source>
</evidence>
<sequence length="520" mass="57890">MEGKDAITTEGTLLLNLTTIATSDADGFLRGFPGKNSPYTVTQAILIALVLGSIIVGTVIGNILVCVAVFLVRKLRRPCNYLLVSLAVSDLCVALLVMPMALLYEISGNWSFGAIMCDLWVSFDVLSCTASILNLCMISVDRFCAITKPLKYGVKRTPRRMIVYVSLVWLGAACISLPPLLIMGNEHTYSETGSSHCVVCQNFFYQIYATLGSFYIPLFVMIQVYYKIFCAARRIVLEERRAQSHLEAHCYLDIEPTVQQHQPAAVNRQLNSDVQGGHGSPPAKQHRSSSASTTIRSNPRGDTQDNMRACSGHAVRCFAGGPRKSNESQCPMLQKLEKPVLTSSTTTTPPMTSTKSTIVRNHLNSTCSVTNSPHQKKLRFHLAKERKASTTLGIIMSAFIVCWLPFFVLALVRPFLKDPDAIPAFLSSLFLWLGYCNSLLNPIIYATLNRDFRKPFREILYFRCSNLNHMMREEFYQSQYGDPINNCEIKTGEMDDVERLNNQGIEAIDVATSAPNESFL</sequence>
<keyword evidence="9 11" id="KW-0675">Receptor</keyword>
<keyword evidence="10 11" id="KW-0807">Transducer</keyword>
<evidence type="ECO:0000256" key="8">
    <source>
        <dbReference type="ARBA" id="ARBA00023157"/>
    </source>
</evidence>
<evidence type="ECO:0000256" key="3">
    <source>
        <dbReference type="ARBA" id="ARBA00022475"/>
    </source>
</evidence>
<dbReference type="PANTHER" id="PTHR24248">
    <property type="entry name" value="ADRENERGIC RECEPTOR-RELATED G-PROTEIN COUPLED RECEPTOR"/>
    <property type="match status" value="1"/>
</dbReference>
<feature type="transmembrane region" description="Helical" evidence="13">
    <location>
        <begin position="119"/>
        <end position="140"/>
    </location>
</feature>
<dbReference type="PROSITE" id="PS50262">
    <property type="entry name" value="G_PROTEIN_RECEP_F1_2"/>
    <property type="match status" value="1"/>
</dbReference>
<protein>
    <recommendedName>
        <fullName evidence="14">G-protein coupled receptors family 1 profile domain-containing protein</fullName>
    </recommendedName>
</protein>
<keyword evidence="4 11" id="KW-0812">Transmembrane</keyword>
<dbReference type="AlphaFoldDB" id="A0AAW0ZU01"/>
<evidence type="ECO:0000256" key="2">
    <source>
        <dbReference type="ARBA" id="ARBA00010663"/>
    </source>
</evidence>
<feature type="transmembrane region" description="Helical" evidence="13">
    <location>
        <begin position="203"/>
        <end position="226"/>
    </location>
</feature>
<dbReference type="PRINTS" id="PR00242">
    <property type="entry name" value="DOPAMINER"/>
</dbReference>
<dbReference type="Proteomes" id="UP001432146">
    <property type="component" value="Unassembled WGS sequence"/>
</dbReference>
<dbReference type="GO" id="GO:0043410">
    <property type="term" value="P:positive regulation of MAPK cascade"/>
    <property type="evidence" value="ECO:0007669"/>
    <property type="project" value="TreeGrafter"/>
</dbReference>
<dbReference type="Gene3D" id="1.20.1070.10">
    <property type="entry name" value="Rhodopsin 7-helix transmembrane proteins"/>
    <property type="match status" value="2"/>
</dbReference>
<keyword evidence="6 11" id="KW-0297">G-protein coupled receptor</keyword>
<dbReference type="PANTHER" id="PTHR24248:SF199">
    <property type="entry name" value="IP13425P-RELATED"/>
    <property type="match status" value="1"/>
</dbReference>
<gene>
    <name evidence="15" type="ORF">QLX08_006374</name>
</gene>
<feature type="region of interest" description="Disordered" evidence="12">
    <location>
        <begin position="271"/>
        <end position="306"/>
    </location>
</feature>
<dbReference type="GO" id="GO:0071880">
    <property type="term" value="P:adenylate cyclase-activating adrenergic receptor signaling pathway"/>
    <property type="evidence" value="ECO:0007669"/>
    <property type="project" value="TreeGrafter"/>
</dbReference>
<feature type="compositionally biased region" description="Polar residues" evidence="12">
    <location>
        <begin position="288"/>
        <end position="306"/>
    </location>
</feature>
<organism evidence="15 16">
    <name type="scientific">Tetragonisca angustula</name>
    <dbReference type="NCBI Taxonomy" id="166442"/>
    <lineage>
        <taxon>Eukaryota</taxon>
        <taxon>Metazoa</taxon>
        <taxon>Ecdysozoa</taxon>
        <taxon>Arthropoda</taxon>
        <taxon>Hexapoda</taxon>
        <taxon>Insecta</taxon>
        <taxon>Pterygota</taxon>
        <taxon>Neoptera</taxon>
        <taxon>Endopterygota</taxon>
        <taxon>Hymenoptera</taxon>
        <taxon>Apocrita</taxon>
        <taxon>Aculeata</taxon>
        <taxon>Apoidea</taxon>
        <taxon>Anthophila</taxon>
        <taxon>Apidae</taxon>
        <taxon>Tetragonisca</taxon>
    </lineage>
</organism>
<dbReference type="PROSITE" id="PS00237">
    <property type="entry name" value="G_PROTEIN_RECEP_F1_1"/>
    <property type="match status" value="1"/>
</dbReference>
<reference evidence="15 16" key="1">
    <citation type="submission" date="2024-05" db="EMBL/GenBank/DDBJ databases">
        <title>The nuclear and mitochondrial genome assemblies of Tetragonisca angustula (Apidae: Meliponini), a tiny yet remarkable pollinator in the Neotropics.</title>
        <authorList>
            <person name="Ferrari R."/>
            <person name="Ricardo P.C."/>
            <person name="Dias F.C."/>
            <person name="Araujo N.S."/>
            <person name="Soares D.O."/>
            <person name="Zhou Q.-S."/>
            <person name="Zhu C.-D."/>
            <person name="Coutinho L."/>
            <person name="Airas M.C."/>
            <person name="Batista T.M."/>
        </authorList>
    </citation>
    <scope>NUCLEOTIDE SEQUENCE [LARGE SCALE GENOMIC DNA]</scope>
    <source>
        <strain evidence="15">ASF017062</strain>
        <tissue evidence="15">Abdomen</tissue>
    </source>
</reference>
<dbReference type="SMART" id="SM01381">
    <property type="entry name" value="7TM_GPCR_Srsx"/>
    <property type="match status" value="1"/>
</dbReference>
<dbReference type="InterPro" id="IPR000276">
    <property type="entry name" value="GPCR_Rhodpsn"/>
</dbReference>
<keyword evidence="8" id="KW-1015">Disulfide bond</keyword>
<evidence type="ECO:0000256" key="5">
    <source>
        <dbReference type="ARBA" id="ARBA00022989"/>
    </source>
</evidence>
<comment type="subcellular location">
    <subcellularLocation>
        <location evidence="1">Cell membrane</location>
        <topology evidence="1">Multi-pass membrane protein</topology>
    </subcellularLocation>
</comment>
<evidence type="ECO:0000259" key="14">
    <source>
        <dbReference type="PROSITE" id="PS50262"/>
    </source>
</evidence>
<evidence type="ECO:0000256" key="6">
    <source>
        <dbReference type="ARBA" id="ARBA00023040"/>
    </source>
</evidence>
<evidence type="ECO:0000256" key="13">
    <source>
        <dbReference type="SAM" id="Phobius"/>
    </source>
</evidence>
<name>A0AAW0ZU01_9HYME</name>
<feature type="transmembrane region" description="Helical" evidence="13">
    <location>
        <begin position="44"/>
        <end position="72"/>
    </location>
</feature>
<comment type="similarity">
    <text evidence="2 11">Belongs to the G-protein coupled receptor 1 family.</text>
</comment>
<keyword evidence="5 13" id="KW-1133">Transmembrane helix</keyword>
<dbReference type="PRINTS" id="PR00237">
    <property type="entry name" value="GPCRRHODOPSN"/>
</dbReference>
<feature type="transmembrane region" description="Helical" evidence="13">
    <location>
        <begin position="392"/>
        <end position="412"/>
    </location>
</feature>
<dbReference type="Pfam" id="PF00001">
    <property type="entry name" value="7tm_1"/>
    <property type="match status" value="1"/>
</dbReference>
<keyword evidence="7 13" id="KW-0472">Membrane</keyword>
<feature type="transmembrane region" description="Helical" evidence="13">
    <location>
        <begin position="79"/>
        <end position="104"/>
    </location>
</feature>
<dbReference type="InterPro" id="IPR017452">
    <property type="entry name" value="GPCR_Rhodpsn_7TM"/>
</dbReference>
<keyword evidence="3" id="KW-1003">Cell membrane</keyword>
<dbReference type="GO" id="GO:0004993">
    <property type="term" value="F:G protein-coupled serotonin receptor activity"/>
    <property type="evidence" value="ECO:0007669"/>
    <property type="project" value="UniProtKB-ARBA"/>
</dbReference>
<evidence type="ECO:0000256" key="9">
    <source>
        <dbReference type="ARBA" id="ARBA00023170"/>
    </source>
</evidence>
<dbReference type="SUPFAM" id="SSF81321">
    <property type="entry name" value="Family A G protein-coupled receptor-like"/>
    <property type="match status" value="1"/>
</dbReference>
<proteinExistence type="inferred from homology"/>
<keyword evidence="16" id="KW-1185">Reference proteome</keyword>
<evidence type="ECO:0000256" key="7">
    <source>
        <dbReference type="ARBA" id="ARBA00023136"/>
    </source>
</evidence>
<feature type="transmembrane region" description="Helical" evidence="13">
    <location>
        <begin position="424"/>
        <end position="448"/>
    </location>
</feature>
<evidence type="ECO:0000256" key="10">
    <source>
        <dbReference type="ARBA" id="ARBA00023224"/>
    </source>
</evidence>